<sequence length="311" mass="34500">MKQMRQWLAALWKFSRPHTIIGTSLSVWGLALITLSVLSLSQGFLETLGQWLPLIIGAWIPCLCGNVYIVGLNQLTDVGIDRINKPNLPLASGAFSQREGVGIVSIAGLLALLLAGFQGPYLLGMVAASLAIGTAYSLPPIRLKRFAFWAALCIFGVRGVIVNLGLFWHFHQRWTGEAGVVPPQVWMLTAFIVVYTFAIAIFKDIPDLEGDLKFRIRTLTVRLGSQTVFKLALATIIFCYSGMIIAASLILSLYPALLIGVSHIGLLLILWRSSKNVNLREQNTVRQFYQLIWKLFFAEYILFPLACFWGG</sequence>
<feature type="transmembrane region" description="Helical" evidence="7">
    <location>
        <begin position="95"/>
        <end position="115"/>
    </location>
</feature>
<dbReference type="InterPro" id="IPR044502">
    <property type="entry name" value="AtHST-like"/>
</dbReference>
<accession>A0A2W1JJ92</accession>
<proteinExistence type="inferred from homology"/>
<feature type="transmembrane region" description="Helical" evidence="7">
    <location>
        <begin position="20"/>
        <end position="45"/>
    </location>
</feature>
<dbReference type="OrthoDB" id="419081at2"/>
<dbReference type="Proteomes" id="UP000248857">
    <property type="component" value="Unassembled WGS sequence"/>
</dbReference>
<feature type="transmembrane region" description="Helical" evidence="7">
    <location>
        <begin position="51"/>
        <end position="75"/>
    </location>
</feature>
<dbReference type="InterPro" id="IPR000537">
    <property type="entry name" value="UbiA_prenyltransferase"/>
</dbReference>
<dbReference type="Gene3D" id="1.10.357.140">
    <property type="entry name" value="UbiA prenyltransferase"/>
    <property type="match status" value="1"/>
</dbReference>
<dbReference type="GO" id="GO:0010176">
    <property type="term" value="F:homogentisate phytyltransferase activity"/>
    <property type="evidence" value="ECO:0007669"/>
    <property type="project" value="UniProtKB-EC"/>
</dbReference>
<feature type="transmembrane region" description="Helical" evidence="7">
    <location>
        <begin position="185"/>
        <end position="206"/>
    </location>
</feature>
<evidence type="ECO:0000256" key="4">
    <source>
        <dbReference type="ARBA" id="ARBA00022692"/>
    </source>
</evidence>
<feature type="transmembrane region" description="Helical" evidence="7">
    <location>
        <begin position="146"/>
        <end position="170"/>
    </location>
</feature>
<evidence type="ECO:0000256" key="1">
    <source>
        <dbReference type="ARBA" id="ARBA00004141"/>
    </source>
</evidence>
<name>A0A2W1JJ92_9CYAN</name>
<keyword evidence="3 8" id="KW-0808">Transferase</keyword>
<feature type="transmembrane region" description="Helical" evidence="7">
    <location>
        <begin position="291"/>
        <end position="310"/>
    </location>
</feature>
<keyword evidence="5 7" id="KW-1133">Transmembrane helix</keyword>
<comment type="similarity">
    <text evidence="2">Belongs to the UbiA prenyltransferase family.</text>
</comment>
<dbReference type="CDD" id="cd13960">
    <property type="entry name" value="PT_UbiA_HPT1"/>
    <property type="match status" value="1"/>
</dbReference>
<dbReference type="EC" id="2.5.1.115" evidence="8"/>
<evidence type="ECO:0000313" key="9">
    <source>
        <dbReference type="Proteomes" id="UP000248857"/>
    </source>
</evidence>
<evidence type="ECO:0000256" key="5">
    <source>
        <dbReference type="ARBA" id="ARBA00022989"/>
    </source>
</evidence>
<dbReference type="Pfam" id="PF01040">
    <property type="entry name" value="UbiA"/>
    <property type="match status" value="1"/>
</dbReference>
<evidence type="ECO:0000256" key="3">
    <source>
        <dbReference type="ARBA" id="ARBA00022679"/>
    </source>
</evidence>
<evidence type="ECO:0000256" key="7">
    <source>
        <dbReference type="SAM" id="Phobius"/>
    </source>
</evidence>
<comment type="caution">
    <text evidence="8">The sequence shown here is derived from an EMBL/GenBank/DDBJ whole genome shotgun (WGS) entry which is preliminary data.</text>
</comment>
<dbReference type="AlphaFoldDB" id="A0A2W1JJ92"/>
<comment type="subcellular location">
    <subcellularLocation>
        <location evidence="1">Membrane</location>
        <topology evidence="1">Multi-pass membrane protein</topology>
    </subcellularLocation>
</comment>
<feature type="transmembrane region" description="Helical" evidence="7">
    <location>
        <begin position="227"/>
        <end position="247"/>
    </location>
</feature>
<dbReference type="GO" id="GO:0016020">
    <property type="term" value="C:membrane"/>
    <property type="evidence" value="ECO:0007669"/>
    <property type="project" value="UniProtKB-SubCell"/>
</dbReference>
<evidence type="ECO:0000256" key="6">
    <source>
        <dbReference type="ARBA" id="ARBA00023136"/>
    </source>
</evidence>
<keyword evidence="9" id="KW-1185">Reference proteome</keyword>
<dbReference type="NCBIfam" id="NF009525">
    <property type="entry name" value="PRK12887.1"/>
    <property type="match status" value="1"/>
</dbReference>
<dbReference type="Gene3D" id="1.20.120.1780">
    <property type="entry name" value="UbiA prenyltransferase"/>
    <property type="match status" value="1"/>
</dbReference>
<reference evidence="8 9" key="1">
    <citation type="journal article" date="2018" name="Sci. Rep.">
        <title>A novel species of the marine cyanobacterium Acaryochloris with a unique pigment content and lifestyle.</title>
        <authorList>
            <person name="Partensky F."/>
            <person name="Six C."/>
            <person name="Ratin M."/>
            <person name="Garczarek L."/>
            <person name="Vaulot D."/>
            <person name="Probert I."/>
            <person name="Calteau A."/>
            <person name="Gourvil P."/>
            <person name="Marie D."/>
            <person name="Grebert T."/>
            <person name="Bouchier C."/>
            <person name="Le Panse S."/>
            <person name="Gachenot M."/>
            <person name="Rodriguez F."/>
            <person name="Garrido J.L."/>
        </authorList>
    </citation>
    <scope>NUCLEOTIDE SEQUENCE [LARGE SCALE GENOMIC DNA]</scope>
    <source>
        <strain evidence="8 9">RCC1774</strain>
    </source>
</reference>
<dbReference type="RefSeq" id="WP_110986119.1">
    <property type="nucleotide sequence ID" value="NZ_CAWNWM010000005.1"/>
</dbReference>
<dbReference type="InterPro" id="IPR044878">
    <property type="entry name" value="UbiA_sf"/>
</dbReference>
<organism evidence="8 9">
    <name type="scientific">Acaryochloris thomasi RCC1774</name>
    <dbReference type="NCBI Taxonomy" id="1764569"/>
    <lineage>
        <taxon>Bacteria</taxon>
        <taxon>Bacillati</taxon>
        <taxon>Cyanobacteriota</taxon>
        <taxon>Cyanophyceae</taxon>
        <taxon>Acaryochloridales</taxon>
        <taxon>Acaryochloridaceae</taxon>
        <taxon>Acaryochloris</taxon>
        <taxon>Acaryochloris thomasi</taxon>
    </lineage>
</organism>
<gene>
    <name evidence="8" type="ORF">C1752_02163</name>
</gene>
<feature type="transmembrane region" description="Helical" evidence="7">
    <location>
        <begin position="253"/>
        <end position="271"/>
    </location>
</feature>
<keyword evidence="6 7" id="KW-0472">Membrane</keyword>
<feature type="transmembrane region" description="Helical" evidence="7">
    <location>
        <begin position="121"/>
        <end position="139"/>
    </location>
</feature>
<evidence type="ECO:0000313" key="8">
    <source>
        <dbReference type="EMBL" id="PZD73520.1"/>
    </source>
</evidence>
<dbReference type="PANTHER" id="PTHR43009:SF7">
    <property type="entry name" value="HOMOGENTISATE GERANYLGERANYLTRANSFERASE, CHLOROPLASTIC"/>
    <property type="match status" value="1"/>
</dbReference>
<evidence type="ECO:0000256" key="2">
    <source>
        <dbReference type="ARBA" id="ARBA00005985"/>
    </source>
</evidence>
<protein>
    <submittedName>
        <fullName evidence="8">Homogentisate phytyltransferase</fullName>
        <ecNumber evidence="8">2.5.1.115</ecNumber>
    </submittedName>
</protein>
<dbReference type="EMBL" id="PQWO01000005">
    <property type="protein sequence ID" value="PZD73520.1"/>
    <property type="molecule type" value="Genomic_DNA"/>
</dbReference>
<dbReference type="PANTHER" id="PTHR43009">
    <property type="entry name" value="HOMOGENTISATE SOLANESYLTRANSFERASE, CHLOROPLASTIC"/>
    <property type="match status" value="1"/>
</dbReference>
<keyword evidence="4 7" id="KW-0812">Transmembrane</keyword>